<dbReference type="SUPFAM" id="SSF54695">
    <property type="entry name" value="POZ domain"/>
    <property type="match status" value="2"/>
</dbReference>
<dbReference type="PANTHER" id="PTHR14499:SF136">
    <property type="entry name" value="GH08630P"/>
    <property type="match status" value="1"/>
</dbReference>
<feature type="domain" description="BTB" evidence="1">
    <location>
        <begin position="58"/>
        <end position="127"/>
    </location>
</feature>
<dbReference type="InterPro" id="IPR003131">
    <property type="entry name" value="T1-type_BTB"/>
</dbReference>
<comment type="caution">
    <text evidence="3">The sequence shown here is derived from an EMBL/GenBank/DDBJ whole genome shotgun (WGS) entry which is preliminary data.</text>
</comment>
<dbReference type="InterPro" id="IPR011333">
    <property type="entry name" value="SKP1/BTB/POZ_sf"/>
</dbReference>
<protein>
    <submittedName>
        <fullName evidence="3">Uncharacterized protein</fullName>
    </submittedName>
</protein>
<gene>
    <name evidence="3" type="ORF">PEVE_00027610</name>
</gene>
<dbReference type="Pfam" id="PF02214">
    <property type="entry name" value="BTB_2"/>
    <property type="match status" value="2"/>
</dbReference>
<dbReference type="Proteomes" id="UP001159427">
    <property type="component" value="Unassembled WGS sequence"/>
</dbReference>
<reference evidence="3 4" key="1">
    <citation type="submission" date="2022-05" db="EMBL/GenBank/DDBJ databases">
        <authorList>
            <consortium name="Genoscope - CEA"/>
            <person name="William W."/>
        </authorList>
    </citation>
    <scope>NUCLEOTIDE SEQUENCE [LARGE SCALE GENOMIC DNA]</scope>
</reference>
<dbReference type="PROSITE" id="PS51886">
    <property type="entry name" value="TLDC"/>
    <property type="match status" value="2"/>
</dbReference>
<accession>A0ABN8LL87</accession>
<dbReference type="Gene3D" id="3.30.710.10">
    <property type="entry name" value="Potassium Channel Kv1.1, Chain A"/>
    <property type="match status" value="2"/>
</dbReference>
<dbReference type="InterPro" id="IPR006571">
    <property type="entry name" value="TLDc_dom"/>
</dbReference>
<evidence type="ECO:0000259" key="2">
    <source>
        <dbReference type="PROSITE" id="PS51886"/>
    </source>
</evidence>
<feature type="domain" description="TLDc" evidence="2">
    <location>
        <begin position="607"/>
        <end position="780"/>
    </location>
</feature>
<dbReference type="SMART" id="SM00584">
    <property type="entry name" value="TLDc"/>
    <property type="match status" value="1"/>
</dbReference>
<dbReference type="Pfam" id="PF07534">
    <property type="entry name" value="TLD"/>
    <property type="match status" value="2"/>
</dbReference>
<sequence length="782" mass="88209">MSLDEEKIEPLSCNALEEAVTFMKKAYDVMNQQAIDVRKEKEAFESVAKKLEHVHFASTITLNVGGQRFTTSLQTITKDKGSMLHAMFSDRFDSKPAEDGSYFIDRDGTHFRYILNYLRTGYLLAPEDKLVRKELLEEAQFYQIRGIVDELCPPPFQGSKILSEEQKQAFARGCLKDQLERRHSTFALIYRASRDGWNSSNFHGFCDNKGPTVTVVKSGNYIFGGYTEQSWDGVSGYKQCTESFLFSLVNPSGSEPTKMPLRGTNNQKGIWCNSSYGPIFGGGHDLLIANGANANSNSSSNLGSSYECPPHANASFLVGQTNFTVSELEVENFERFHVNVSDGSFGPIFGVGQNLLISNEPNANSDSTTKLGHTYRCSRSKMSQLHARMHVSKTVPRINRIIKNNLFDRNTEKYLIRTNFREALISRFSRFTRRVFILLNMSVESVEEEKIATPSHEAFQEALDLMKKAYDIMKQQAVDVRKEREAFDSVAKKLEHVHFASTIKLNVGGQYFTTSLQTLTKDTGSMLHAMFSGRFDTKPAEDGSYFIDRDGTNFRYILNYLRTGRLLLPEDKLVREELLEEAEFYQIRGIVDELRNPPNLAFKDSTILTFEQKQVFVNNWLKGKLQNGHSDFVLIYRASRDGWSSYNFHDLCDSKGPTVTVVKSGNNIFGGYTEQSWDGSGSYKYCAESFLFSLVNPYGSEPTKMPLTGDYNQNGIYCESSYGPTFGGNHDLCIATEANANRNSYSSIGYAYQCPANGNSSFLVGKRHFSVNEVEVFVFKAN</sequence>
<feature type="domain" description="BTB" evidence="1">
    <location>
        <begin position="501"/>
        <end position="570"/>
    </location>
</feature>
<keyword evidence="4" id="KW-1185">Reference proteome</keyword>
<dbReference type="PANTHER" id="PTHR14499">
    <property type="entry name" value="POTASSIUM CHANNEL TETRAMERIZATION DOMAIN-CONTAINING"/>
    <property type="match status" value="1"/>
</dbReference>
<evidence type="ECO:0000259" key="1">
    <source>
        <dbReference type="PROSITE" id="PS50097"/>
    </source>
</evidence>
<dbReference type="InterPro" id="IPR000210">
    <property type="entry name" value="BTB/POZ_dom"/>
</dbReference>
<evidence type="ECO:0000313" key="4">
    <source>
        <dbReference type="Proteomes" id="UP001159427"/>
    </source>
</evidence>
<evidence type="ECO:0000313" key="3">
    <source>
        <dbReference type="EMBL" id="CAH3016256.1"/>
    </source>
</evidence>
<name>A0ABN8LL87_9CNID</name>
<dbReference type="PROSITE" id="PS50097">
    <property type="entry name" value="BTB"/>
    <property type="match status" value="2"/>
</dbReference>
<proteinExistence type="predicted"/>
<dbReference type="CDD" id="cd18376">
    <property type="entry name" value="BTB_POZ_FIP2-like"/>
    <property type="match status" value="1"/>
</dbReference>
<feature type="domain" description="TLDc" evidence="2">
    <location>
        <begin position="160"/>
        <end position="334"/>
    </location>
</feature>
<organism evidence="3 4">
    <name type="scientific">Porites evermanni</name>
    <dbReference type="NCBI Taxonomy" id="104178"/>
    <lineage>
        <taxon>Eukaryota</taxon>
        <taxon>Metazoa</taxon>
        <taxon>Cnidaria</taxon>
        <taxon>Anthozoa</taxon>
        <taxon>Hexacorallia</taxon>
        <taxon>Scleractinia</taxon>
        <taxon>Fungiina</taxon>
        <taxon>Poritidae</taxon>
        <taxon>Porites</taxon>
    </lineage>
</organism>
<dbReference type="SMART" id="SM00225">
    <property type="entry name" value="BTB"/>
    <property type="match status" value="2"/>
</dbReference>
<dbReference type="EMBL" id="CALNXI010000038">
    <property type="protein sequence ID" value="CAH3016256.1"/>
    <property type="molecule type" value="Genomic_DNA"/>
</dbReference>